<evidence type="ECO:0000313" key="5">
    <source>
        <dbReference type="Proteomes" id="UP000562352"/>
    </source>
</evidence>
<feature type="domain" description="Peptidase C51" evidence="3">
    <location>
        <begin position="115"/>
        <end position="203"/>
    </location>
</feature>
<comment type="caution">
    <text evidence="4">The sequence shown here is derived from an EMBL/GenBank/DDBJ whole genome shotgun (WGS) entry which is preliminary data.</text>
</comment>
<name>A0A841D299_PLAVE</name>
<evidence type="ECO:0000256" key="1">
    <source>
        <dbReference type="SAM" id="MobiDB-lite"/>
    </source>
</evidence>
<dbReference type="AlphaFoldDB" id="A0A841D299"/>
<keyword evidence="2" id="KW-0732">Signal</keyword>
<protein>
    <recommendedName>
        <fullName evidence="3">Peptidase C51 domain-containing protein</fullName>
    </recommendedName>
</protein>
<organism evidence="4 5">
    <name type="scientific">Planomonospora venezuelensis</name>
    <dbReference type="NCBI Taxonomy" id="1999"/>
    <lineage>
        <taxon>Bacteria</taxon>
        <taxon>Bacillati</taxon>
        <taxon>Actinomycetota</taxon>
        <taxon>Actinomycetes</taxon>
        <taxon>Streptosporangiales</taxon>
        <taxon>Streptosporangiaceae</taxon>
        <taxon>Planomonospora</taxon>
    </lineage>
</organism>
<accession>A0A841D299</accession>
<dbReference type="Gene3D" id="3.90.1720.10">
    <property type="entry name" value="endopeptidase domain like (from Nostoc punctiforme)"/>
    <property type="match status" value="1"/>
</dbReference>
<sequence length="246" mass="25516">MTEHRVPRPLLPSHLLRAAAGVVFATCALSLGAPALLTAGSGQDGTAASAAPPASAGRPVRTGVMTAADVLKVAEGQIGVAENVSGGGTKFHTWYMASDRAQETLARDGGIVEKYTNAPWCAMFVSWVGEQVGLESTFGSDAYAVAWAGWFQDDERWGGAARPGAVAFFDLDADDGDGIYKIDHVGLVKRDNGDGTITTVEGNTDNGRVERRVRPGSDVVGYGYPEYPAAGAPRPAAPAARAAQSP</sequence>
<dbReference type="Proteomes" id="UP000562352">
    <property type="component" value="Unassembled WGS sequence"/>
</dbReference>
<feature type="signal peptide" evidence="2">
    <location>
        <begin position="1"/>
        <end position="25"/>
    </location>
</feature>
<evidence type="ECO:0000313" key="4">
    <source>
        <dbReference type="EMBL" id="MBB5962634.1"/>
    </source>
</evidence>
<dbReference type="InterPro" id="IPR007921">
    <property type="entry name" value="CHAP_dom"/>
</dbReference>
<dbReference type="RefSeq" id="WP_184940178.1">
    <property type="nucleotide sequence ID" value="NZ_BAAAWZ010000001.1"/>
</dbReference>
<feature type="chain" id="PRO_5039588215" description="Peptidase C51 domain-containing protein" evidence="2">
    <location>
        <begin position="26"/>
        <end position="246"/>
    </location>
</feature>
<dbReference type="Pfam" id="PF05257">
    <property type="entry name" value="CHAP"/>
    <property type="match status" value="1"/>
</dbReference>
<dbReference type="EMBL" id="JACHJJ010000004">
    <property type="protein sequence ID" value="MBB5962634.1"/>
    <property type="molecule type" value="Genomic_DNA"/>
</dbReference>
<evidence type="ECO:0000259" key="3">
    <source>
        <dbReference type="Pfam" id="PF05257"/>
    </source>
</evidence>
<reference evidence="4 5" key="1">
    <citation type="submission" date="2020-08" db="EMBL/GenBank/DDBJ databases">
        <title>Genomic Encyclopedia of Type Strains, Phase III (KMG-III): the genomes of soil and plant-associated and newly described type strains.</title>
        <authorList>
            <person name="Whitman W."/>
        </authorList>
    </citation>
    <scope>NUCLEOTIDE SEQUENCE [LARGE SCALE GENOMIC DNA]</scope>
    <source>
        <strain evidence="4 5">CECT 3303</strain>
    </source>
</reference>
<evidence type="ECO:0000256" key="2">
    <source>
        <dbReference type="SAM" id="SignalP"/>
    </source>
</evidence>
<feature type="region of interest" description="Disordered" evidence="1">
    <location>
        <begin position="227"/>
        <end position="246"/>
    </location>
</feature>
<proteinExistence type="predicted"/>
<keyword evidence="5" id="KW-1185">Reference proteome</keyword>
<gene>
    <name evidence="4" type="ORF">FHS22_001895</name>
</gene>